<accession>A0A1I4PQK2</accession>
<feature type="domain" description="PPM-type phosphatase" evidence="1">
    <location>
        <begin position="6"/>
        <end position="196"/>
    </location>
</feature>
<dbReference type="SUPFAM" id="SSF81606">
    <property type="entry name" value="PP2C-like"/>
    <property type="match status" value="1"/>
</dbReference>
<evidence type="ECO:0000313" key="2">
    <source>
        <dbReference type="EMBL" id="SFM30102.1"/>
    </source>
</evidence>
<dbReference type="PANTHER" id="PTHR35801:SF1">
    <property type="entry name" value="PHOSPHOSERINE PHOSPHATASE RSBX"/>
    <property type="match status" value="1"/>
</dbReference>
<dbReference type="InterPro" id="IPR039248">
    <property type="entry name" value="Ptase_RsbX"/>
</dbReference>
<dbReference type="Proteomes" id="UP000198565">
    <property type="component" value="Unassembled WGS sequence"/>
</dbReference>
<dbReference type="AlphaFoldDB" id="A0A1I4PQK2"/>
<organism evidence="2 3">
    <name type="scientific">Gracilibacillus orientalis</name>
    <dbReference type="NCBI Taxonomy" id="334253"/>
    <lineage>
        <taxon>Bacteria</taxon>
        <taxon>Bacillati</taxon>
        <taxon>Bacillota</taxon>
        <taxon>Bacilli</taxon>
        <taxon>Bacillales</taxon>
        <taxon>Bacillaceae</taxon>
        <taxon>Gracilibacillus</taxon>
    </lineage>
</organism>
<keyword evidence="3" id="KW-1185">Reference proteome</keyword>
<dbReference type="PANTHER" id="PTHR35801">
    <property type="entry name" value="PHOSPHOSERINE PHOSPHATASE RSBX"/>
    <property type="match status" value="1"/>
</dbReference>
<dbReference type="InterPro" id="IPR036457">
    <property type="entry name" value="PPM-type-like_dom_sf"/>
</dbReference>
<protein>
    <submittedName>
        <fullName evidence="2">Negative regulator of sigma-B (Phosphoserine phosphatase)</fullName>
    </submittedName>
</protein>
<gene>
    <name evidence="2" type="ORF">SAMN04487943_112113</name>
</gene>
<dbReference type="RefSeq" id="WP_091485327.1">
    <property type="nucleotide sequence ID" value="NZ_FOTR01000012.1"/>
</dbReference>
<dbReference type="EMBL" id="FOTR01000012">
    <property type="protein sequence ID" value="SFM30102.1"/>
    <property type="molecule type" value="Genomic_DNA"/>
</dbReference>
<dbReference type="Gene3D" id="3.60.40.10">
    <property type="entry name" value="PPM-type phosphatase domain"/>
    <property type="match status" value="1"/>
</dbReference>
<reference evidence="3" key="1">
    <citation type="submission" date="2016-10" db="EMBL/GenBank/DDBJ databases">
        <authorList>
            <person name="Varghese N."/>
            <person name="Submissions S."/>
        </authorList>
    </citation>
    <scope>NUCLEOTIDE SEQUENCE [LARGE SCALE GENOMIC DNA]</scope>
    <source>
        <strain evidence="3">CGMCC 1.4250</strain>
    </source>
</reference>
<evidence type="ECO:0000313" key="3">
    <source>
        <dbReference type="Proteomes" id="UP000198565"/>
    </source>
</evidence>
<dbReference type="STRING" id="334253.SAMN04487943_112113"/>
<dbReference type="OrthoDB" id="1090916at2"/>
<dbReference type="InterPro" id="IPR001932">
    <property type="entry name" value="PPM-type_phosphatase-like_dom"/>
</dbReference>
<proteinExistence type="predicted"/>
<dbReference type="SMART" id="SM00331">
    <property type="entry name" value="PP2C_SIG"/>
    <property type="match status" value="1"/>
</dbReference>
<name>A0A1I4PQK2_9BACI</name>
<sequence length="201" mass="22728">MQNSHQVEVSVFQKAKKGNYYCGDSYFYHESDGKFICALADGLGSGEFAKESSQVVMEVIRDNKDDSVASMMKKSNEKLVGKRGVVLGILQLDLVSKRYAYSSIGNIGLMTITTNSIKKRNIPQVGYLSGYDRPFKVMTDPIEEDMIFVMFSDGVTSKEISNSYFLHQEVSHITDTFAYLYQQKLDDDTTLIAMKYKKESH</sequence>
<evidence type="ECO:0000259" key="1">
    <source>
        <dbReference type="SMART" id="SM00331"/>
    </source>
</evidence>